<reference evidence="1 2" key="1">
    <citation type="submission" date="2019-06" db="EMBL/GenBank/DDBJ databases">
        <title>Whole genome sequence for Cellvibrionaceae sp. R142.</title>
        <authorList>
            <person name="Wang G."/>
        </authorList>
    </citation>
    <scope>NUCLEOTIDE SEQUENCE [LARGE SCALE GENOMIC DNA]</scope>
    <source>
        <strain evidence="1 2">R142</strain>
    </source>
</reference>
<gene>
    <name evidence="1" type="ORF">FKG94_12850</name>
</gene>
<dbReference type="Proteomes" id="UP000319732">
    <property type="component" value="Unassembled WGS sequence"/>
</dbReference>
<protein>
    <submittedName>
        <fullName evidence="1">Uncharacterized protein</fullName>
    </submittedName>
</protein>
<name>A0A545TNU9_9GAMM</name>
<proteinExistence type="predicted"/>
<dbReference type="RefSeq" id="WP_142904734.1">
    <property type="nucleotide sequence ID" value="NZ_ML660093.1"/>
</dbReference>
<dbReference type="EMBL" id="VHSG01000012">
    <property type="protein sequence ID" value="TQV78899.1"/>
    <property type="molecule type" value="Genomic_DNA"/>
</dbReference>
<organism evidence="1 2">
    <name type="scientific">Exilibacterium tricleocarpae</name>
    <dbReference type="NCBI Taxonomy" id="2591008"/>
    <lineage>
        <taxon>Bacteria</taxon>
        <taxon>Pseudomonadati</taxon>
        <taxon>Pseudomonadota</taxon>
        <taxon>Gammaproteobacteria</taxon>
        <taxon>Cellvibrionales</taxon>
        <taxon>Cellvibrionaceae</taxon>
        <taxon>Exilibacterium</taxon>
    </lineage>
</organism>
<accession>A0A545TNU9</accession>
<evidence type="ECO:0000313" key="2">
    <source>
        <dbReference type="Proteomes" id="UP000319732"/>
    </source>
</evidence>
<dbReference type="AlphaFoldDB" id="A0A545TNU9"/>
<keyword evidence="2" id="KW-1185">Reference proteome</keyword>
<sequence length="167" mass="17871">MSKSAQERLNELAADTMAGKYDSPQSAAEALNNDEALMDFAKAAGKEIWAVIDQKTFSIKEVGVGSSSSARGVYLGSYRGGDSVWHTHPGGGDIHSGDWNSAYLEGGRGSAAYIFASGDRLTGYNMRAHSLPFSSAGGYRNYSGSWRFEKLIFSNGSWSSINGSFSK</sequence>
<evidence type="ECO:0000313" key="1">
    <source>
        <dbReference type="EMBL" id="TQV78899.1"/>
    </source>
</evidence>
<comment type="caution">
    <text evidence="1">The sequence shown here is derived from an EMBL/GenBank/DDBJ whole genome shotgun (WGS) entry which is preliminary data.</text>
</comment>